<gene>
    <name evidence="2" type="ORF">C1877_02680</name>
</gene>
<dbReference type="Proteomes" id="UP000254000">
    <property type="component" value="Unassembled WGS sequence"/>
</dbReference>
<sequence length="535" mass="60076">MTISLFMIADSVKGCSLGDVPDGAPRWFTRIVSDEQADGALFGALRPRVEDVLFVGDAAGCSAYVEHHPAGWALCVQDESVLPAELAAFADRVIVLQTSRNAGFVATAASCKLIDVSEWLARMQRSLLEGGSYQELVDASEHMLGNALTVSDSGFRIVARTRELLPTNPLIRESIANGMFDKKALDTFRKNERPQRWSTRTGIHLLEVSETGPVVECIFRIEGIYSAHLVMHCEWRPLSDGLLDELSLLADCIELHLKHELSAGRLFDQGPARTLVDLIEGVPVSHRKLNAWLRTSGLACDGFFELAVVDYGYRDEERQLAVYAGLRLLELFPDAVVALKENCAVMVRKCFARGDAATHDTVLDTHARSYYGRVGLSDRFERIEDARFAYRQAVIALSMAASDGRGVTAMPNRLWREGADAAEDTRLFCFRDYLVLYLLVAEQQDEELVSYCVGRGVPMRILEADRRAGTQDCELLFVYLVCERRSSLAAERLHLHRNTLLYRIRRIEQEYGIDLKRWQVRERLLAEYQIMCFGG</sequence>
<dbReference type="InterPro" id="IPR042070">
    <property type="entry name" value="PucR_C-HTH_sf"/>
</dbReference>
<reference evidence="2 3" key="1">
    <citation type="journal article" date="2018" name="Elife">
        <title>Discovery and characterization of a prevalent human gut bacterial enzyme sufficient for the inactivation of a family of plant toxins.</title>
        <authorList>
            <person name="Koppel N."/>
            <person name="Bisanz J.E."/>
            <person name="Pandelia M.E."/>
            <person name="Turnbaugh P.J."/>
            <person name="Balskus E.P."/>
        </authorList>
    </citation>
    <scope>NUCLEOTIDE SEQUENCE [LARGE SCALE GENOMIC DNA]</scope>
    <source>
        <strain evidence="2 3">3C</strain>
    </source>
</reference>
<evidence type="ECO:0000313" key="3">
    <source>
        <dbReference type="Proteomes" id="UP000254000"/>
    </source>
</evidence>
<proteinExistence type="predicted"/>
<dbReference type="InterPro" id="IPR051448">
    <property type="entry name" value="CdaR-like_regulators"/>
</dbReference>
<dbReference type="InterPro" id="IPR025736">
    <property type="entry name" value="PucR_C-HTH_dom"/>
</dbReference>
<name>A0A369M5B6_9ACTN</name>
<dbReference type="Gene3D" id="1.10.10.2840">
    <property type="entry name" value="PucR C-terminal helix-turn-helix domain"/>
    <property type="match status" value="1"/>
</dbReference>
<dbReference type="OrthoDB" id="3169819at2"/>
<dbReference type="PANTHER" id="PTHR33744:SF7">
    <property type="entry name" value="PUCR FAMILY TRANSCRIPTIONAL REGULATOR"/>
    <property type="match status" value="1"/>
</dbReference>
<keyword evidence="3" id="KW-1185">Reference proteome</keyword>
<dbReference type="PANTHER" id="PTHR33744">
    <property type="entry name" value="CARBOHYDRATE DIACID REGULATOR"/>
    <property type="match status" value="1"/>
</dbReference>
<organism evidence="2 3">
    <name type="scientific">Gordonibacter pamelaeae</name>
    <dbReference type="NCBI Taxonomy" id="471189"/>
    <lineage>
        <taxon>Bacteria</taxon>
        <taxon>Bacillati</taxon>
        <taxon>Actinomycetota</taxon>
        <taxon>Coriobacteriia</taxon>
        <taxon>Eggerthellales</taxon>
        <taxon>Eggerthellaceae</taxon>
        <taxon>Gordonibacter</taxon>
    </lineage>
</organism>
<feature type="domain" description="PucR C-terminal helix-turn-helix" evidence="1">
    <location>
        <begin position="474"/>
        <end position="526"/>
    </location>
</feature>
<evidence type="ECO:0000259" key="1">
    <source>
        <dbReference type="Pfam" id="PF13556"/>
    </source>
</evidence>
<dbReference type="Pfam" id="PF13556">
    <property type="entry name" value="HTH_30"/>
    <property type="match status" value="1"/>
</dbReference>
<comment type="caution">
    <text evidence="2">The sequence shown here is derived from an EMBL/GenBank/DDBJ whole genome shotgun (WGS) entry which is preliminary data.</text>
</comment>
<dbReference type="AlphaFoldDB" id="A0A369M5B6"/>
<accession>A0A369M5B6</accession>
<protein>
    <recommendedName>
        <fullName evidence="1">PucR C-terminal helix-turn-helix domain-containing protein</fullName>
    </recommendedName>
</protein>
<dbReference type="EMBL" id="PPTS01000002">
    <property type="protein sequence ID" value="RDB66127.1"/>
    <property type="molecule type" value="Genomic_DNA"/>
</dbReference>
<evidence type="ECO:0000313" key="2">
    <source>
        <dbReference type="EMBL" id="RDB66127.1"/>
    </source>
</evidence>